<dbReference type="eggNOG" id="COG0526">
    <property type="taxonomic scope" value="Bacteria"/>
</dbReference>
<dbReference type="Proteomes" id="UP000027982">
    <property type="component" value="Chromosome"/>
</dbReference>
<evidence type="ECO:0000313" key="2">
    <source>
        <dbReference type="EMBL" id="AIE83639.1"/>
    </source>
</evidence>
<dbReference type="InterPro" id="IPR036249">
    <property type="entry name" value="Thioredoxin-like_sf"/>
</dbReference>
<keyword evidence="3" id="KW-1185">Reference proteome</keyword>
<dbReference type="InterPro" id="IPR050553">
    <property type="entry name" value="Thioredoxin_ResA/DsbE_sf"/>
</dbReference>
<dbReference type="RefSeq" id="WP_025227691.1">
    <property type="nucleotide sequence ID" value="NZ_CP007139.1"/>
</dbReference>
<dbReference type="Pfam" id="PF00578">
    <property type="entry name" value="AhpC-TSA"/>
    <property type="match status" value="1"/>
</dbReference>
<feature type="domain" description="Thioredoxin" evidence="1">
    <location>
        <begin position="26"/>
        <end position="162"/>
    </location>
</feature>
<dbReference type="PANTHER" id="PTHR42852">
    <property type="entry name" value="THIOL:DISULFIDE INTERCHANGE PROTEIN DSBE"/>
    <property type="match status" value="1"/>
</dbReference>
<dbReference type="AlphaFoldDB" id="A0A068NPX5"/>
<dbReference type="Gene3D" id="3.40.30.10">
    <property type="entry name" value="Glutaredoxin"/>
    <property type="match status" value="1"/>
</dbReference>
<dbReference type="InterPro" id="IPR000866">
    <property type="entry name" value="AhpC/TSA"/>
</dbReference>
<dbReference type="PROSITE" id="PS51352">
    <property type="entry name" value="THIOREDOXIN_2"/>
    <property type="match status" value="1"/>
</dbReference>
<dbReference type="GO" id="GO:0016491">
    <property type="term" value="F:oxidoreductase activity"/>
    <property type="evidence" value="ECO:0007669"/>
    <property type="project" value="InterPro"/>
</dbReference>
<accession>A0A068NPX5</accession>
<evidence type="ECO:0000259" key="1">
    <source>
        <dbReference type="PROSITE" id="PS51352"/>
    </source>
</evidence>
<sequence>MTKTKIFTALATLALTAVGFSSGVQDLKGKAVPAFKLKRVGGGTFNSQDLKGKVVILDFWATWCGPCKAASPTMDKLYKTYGKKGLVVIGANVSDTDAAVATYAKDHSYPFAAATGYAAKLGVEALPVFLFIDRKGVVQRVDTGFSGSSPASWEGTVKKLVAKK</sequence>
<gene>
    <name evidence="2" type="ORF">OP10G_0271</name>
</gene>
<dbReference type="SUPFAM" id="SSF52833">
    <property type="entry name" value="Thioredoxin-like"/>
    <property type="match status" value="1"/>
</dbReference>
<dbReference type="EMBL" id="CP007139">
    <property type="protein sequence ID" value="AIE83639.1"/>
    <property type="molecule type" value="Genomic_DNA"/>
</dbReference>
<dbReference type="InterPro" id="IPR013766">
    <property type="entry name" value="Thioredoxin_domain"/>
</dbReference>
<dbReference type="CDD" id="cd02966">
    <property type="entry name" value="TlpA_like_family"/>
    <property type="match status" value="1"/>
</dbReference>
<dbReference type="STRING" id="661478.OP10G_0271"/>
<organism evidence="2 3">
    <name type="scientific">Fimbriimonas ginsengisoli Gsoil 348</name>
    <dbReference type="NCBI Taxonomy" id="661478"/>
    <lineage>
        <taxon>Bacteria</taxon>
        <taxon>Bacillati</taxon>
        <taxon>Armatimonadota</taxon>
        <taxon>Fimbriimonadia</taxon>
        <taxon>Fimbriimonadales</taxon>
        <taxon>Fimbriimonadaceae</taxon>
        <taxon>Fimbriimonas</taxon>
    </lineage>
</organism>
<dbReference type="KEGG" id="fgi:OP10G_0271"/>
<dbReference type="PRINTS" id="PR00421">
    <property type="entry name" value="THIOREDOXIN"/>
</dbReference>
<dbReference type="PANTHER" id="PTHR42852:SF17">
    <property type="entry name" value="THIOREDOXIN-LIKE PROTEIN HI_1115"/>
    <property type="match status" value="1"/>
</dbReference>
<dbReference type="OrthoDB" id="9813820at2"/>
<proteinExistence type="predicted"/>
<name>A0A068NPX5_FIMGI</name>
<reference evidence="2 3" key="1">
    <citation type="journal article" date="2014" name="PLoS ONE">
        <title>The first complete genome sequence of the class fimbriimonadia in the phylum armatimonadetes.</title>
        <authorList>
            <person name="Hu Z.Y."/>
            <person name="Wang Y.Z."/>
            <person name="Im W.T."/>
            <person name="Wang S.Y."/>
            <person name="Zhao G.P."/>
            <person name="Zheng H.J."/>
            <person name="Quan Z.X."/>
        </authorList>
    </citation>
    <scope>NUCLEOTIDE SEQUENCE [LARGE SCALE GENOMIC DNA]</scope>
    <source>
        <strain evidence="2">Gsoil 348</strain>
    </source>
</reference>
<protein>
    <submittedName>
        <fullName evidence="2">Thioredoxin family protein</fullName>
    </submittedName>
</protein>
<dbReference type="GO" id="GO:0016209">
    <property type="term" value="F:antioxidant activity"/>
    <property type="evidence" value="ECO:0007669"/>
    <property type="project" value="InterPro"/>
</dbReference>
<dbReference type="HOGENOM" id="CLU_042529_11_2_0"/>
<evidence type="ECO:0000313" key="3">
    <source>
        <dbReference type="Proteomes" id="UP000027982"/>
    </source>
</evidence>